<evidence type="ECO:0000313" key="1">
    <source>
        <dbReference type="EMBL" id="MBW0484496.1"/>
    </source>
</evidence>
<accession>A0A9Q3GYE4</accession>
<evidence type="ECO:0000313" key="2">
    <source>
        <dbReference type="Proteomes" id="UP000765509"/>
    </source>
</evidence>
<organism evidence="1 2">
    <name type="scientific">Austropuccinia psidii MF-1</name>
    <dbReference type="NCBI Taxonomy" id="1389203"/>
    <lineage>
        <taxon>Eukaryota</taxon>
        <taxon>Fungi</taxon>
        <taxon>Dikarya</taxon>
        <taxon>Basidiomycota</taxon>
        <taxon>Pucciniomycotina</taxon>
        <taxon>Pucciniomycetes</taxon>
        <taxon>Pucciniales</taxon>
        <taxon>Sphaerophragmiaceae</taxon>
        <taxon>Austropuccinia</taxon>
    </lineage>
</organism>
<keyword evidence="2" id="KW-1185">Reference proteome</keyword>
<sequence length="136" mass="15537">MQEDVFKIFLKYAKERWDKIHNPPYFKVGDLVLVSTLSFNNIKFPNKLKDSFAGPFMIKELHGPNAVQQELTGELMNRNPNSPGSLIRTYSSSDEELFSLRRKPPLEITPLEEGEEKKIVKLLNGGKETTKKGNTL</sequence>
<reference evidence="1" key="1">
    <citation type="submission" date="2021-03" db="EMBL/GenBank/DDBJ databases">
        <title>Draft genome sequence of rust myrtle Austropuccinia psidii MF-1, a brazilian biotype.</title>
        <authorList>
            <person name="Quecine M.C."/>
            <person name="Pachon D.M.R."/>
            <person name="Bonatelli M.L."/>
            <person name="Correr F.H."/>
            <person name="Franceschini L.M."/>
            <person name="Leite T.F."/>
            <person name="Margarido G.R.A."/>
            <person name="Almeida C.A."/>
            <person name="Ferrarezi J.A."/>
            <person name="Labate C.A."/>
        </authorList>
    </citation>
    <scope>NUCLEOTIDE SEQUENCE</scope>
    <source>
        <strain evidence="1">MF-1</strain>
    </source>
</reference>
<name>A0A9Q3GYE4_9BASI</name>
<proteinExistence type="predicted"/>
<dbReference type="AlphaFoldDB" id="A0A9Q3GYE4"/>
<dbReference type="Proteomes" id="UP000765509">
    <property type="component" value="Unassembled WGS sequence"/>
</dbReference>
<dbReference type="EMBL" id="AVOT02007709">
    <property type="protein sequence ID" value="MBW0484496.1"/>
    <property type="molecule type" value="Genomic_DNA"/>
</dbReference>
<protein>
    <submittedName>
        <fullName evidence="1">Uncharacterized protein</fullName>
    </submittedName>
</protein>
<gene>
    <name evidence="1" type="ORF">O181_024211</name>
</gene>
<comment type="caution">
    <text evidence="1">The sequence shown here is derived from an EMBL/GenBank/DDBJ whole genome shotgun (WGS) entry which is preliminary data.</text>
</comment>